<protein>
    <recommendedName>
        <fullName evidence="4">MetS family NSS transporter small subunit</fullName>
    </recommendedName>
</protein>
<dbReference type="Proteomes" id="UP000186666">
    <property type="component" value="Unassembled WGS sequence"/>
</dbReference>
<organism evidence="2 3">
    <name type="scientific">Paenibacillus macquariensis</name>
    <dbReference type="NCBI Taxonomy" id="948756"/>
    <lineage>
        <taxon>Bacteria</taxon>
        <taxon>Bacillati</taxon>
        <taxon>Bacillota</taxon>
        <taxon>Bacilli</taxon>
        <taxon>Bacillales</taxon>
        <taxon>Paenibacillaceae</taxon>
        <taxon>Paenibacillus</taxon>
    </lineage>
</organism>
<name>A0ABY1JKF4_9BACL</name>
<reference evidence="2 3" key="1">
    <citation type="submission" date="2017-01" db="EMBL/GenBank/DDBJ databases">
        <authorList>
            <person name="Varghese N."/>
            <person name="Submissions S."/>
        </authorList>
    </citation>
    <scope>NUCLEOTIDE SEQUENCE [LARGE SCALE GENOMIC DNA]</scope>
    <source>
        <strain evidence="2 3">ATCC 23464</strain>
    </source>
</reference>
<sequence>MSSVLFIVGWTITGICIGGLIVVLKARFKK</sequence>
<keyword evidence="1" id="KW-0812">Transmembrane</keyword>
<evidence type="ECO:0000313" key="3">
    <source>
        <dbReference type="Proteomes" id="UP000186666"/>
    </source>
</evidence>
<evidence type="ECO:0000313" key="2">
    <source>
        <dbReference type="EMBL" id="SIQ34340.1"/>
    </source>
</evidence>
<keyword evidence="1" id="KW-0472">Membrane</keyword>
<dbReference type="EMBL" id="FTNK01000001">
    <property type="protein sequence ID" value="SIQ34340.1"/>
    <property type="molecule type" value="Genomic_DNA"/>
</dbReference>
<feature type="transmembrane region" description="Helical" evidence="1">
    <location>
        <begin position="6"/>
        <end position="24"/>
    </location>
</feature>
<comment type="caution">
    <text evidence="2">The sequence shown here is derived from an EMBL/GenBank/DDBJ whole genome shotgun (WGS) entry which is preliminary data.</text>
</comment>
<gene>
    <name evidence="2" type="ORF">SAMN05421578_101307</name>
</gene>
<keyword evidence="3" id="KW-1185">Reference proteome</keyword>
<evidence type="ECO:0000256" key="1">
    <source>
        <dbReference type="SAM" id="Phobius"/>
    </source>
</evidence>
<proteinExistence type="predicted"/>
<accession>A0ABY1JKF4</accession>
<keyword evidence="1" id="KW-1133">Transmembrane helix</keyword>
<evidence type="ECO:0008006" key="4">
    <source>
        <dbReference type="Google" id="ProtNLM"/>
    </source>
</evidence>